<evidence type="ECO:0008006" key="3">
    <source>
        <dbReference type="Google" id="ProtNLM"/>
    </source>
</evidence>
<name>A0ABT2GPA4_9MICO</name>
<organism evidence="1 2">
    <name type="scientific">Herbiconiux aconitum</name>
    <dbReference type="NCBI Taxonomy" id="2970913"/>
    <lineage>
        <taxon>Bacteria</taxon>
        <taxon>Bacillati</taxon>
        <taxon>Actinomycetota</taxon>
        <taxon>Actinomycetes</taxon>
        <taxon>Micrococcales</taxon>
        <taxon>Microbacteriaceae</taxon>
        <taxon>Herbiconiux</taxon>
    </lineage>
</organism>
<dbReference type="EMBL" id="JANLCM010000001">
    <property type="protein sequence ID" value="MCS5718063.1"/>
    <property type="molecule type" value="Genomic_DNA"/>
</dbReference>
<dbReference type="RefSeq" id="WP_259506760.1">
    <property type="nucleotide sequence ID" value="NZ_JANLCM010000001.1"/>
</dbReference>
<dbReference type="Proteomes" id="UP001165584">
    <property type="component" value="Unassembled WGS sequence"/>
</dbReference>
<reference evidence="1" key="1">
    <citation type="submission" date="2022-08" db="EMBL/GenBank/DDBJ databases">
        <authorList>
            <person name="Deng Y."/>
            <person name="Han X.-F."/>
            <person name="Zhang Y.-Q."/>
        </authorList>
    </citation>
    <scope>NUCLEOTIDE SEQUENCE</scope>
    <source>
        <strain evidence="1">CPCC 205763</strain>
    </source>
</reference>
<sequence length="157" mass="17142">MLRWEKGRERIDTLLSRRHLEQVAANRDLADEYLSQAYAHLRTSSAVAGSDPVGEFQLAYDAARKGLASLLVVQGLRPTSVGGHLVLYEAVLAQFDPPLGTVFRAFGWMRPLRNDSEYPSVDRPVASVDDAVAGREAAALIVDAAARLIGQLPPYGR</sequence>
<comment type="caution">
    <text evidence="1">The sequence shown here is derived from an EMBL/GenBank/DDBJ whole genome shotgun (WGS) entry which is preliminary data.</text>
</comment>
<proteinExistence type="predicted"/>
<protein>
    <recommendedName>
        <fullName evidence="3">HEPN domain-containing protein</fullName>
    </recommendedName>
</protein>
<keyword evidence="2" id="KW-1185">Reference proteome</keyword>
<gene>
    <name evidence="1" type="ORF">N1027_07915</name>
</gene>
<accession>A0ABT2GPA4</accession>
<evidence type="ECO:0000313" key="1">
    <source>
        <dbReference type="EMBL" id="MCS5718063.1"/>
    </source>
</evidence>
<evidence type="ECO:0000313" key="2">
    <source>
        <dbReference type="Proteomes" id="UP001165584"/>
    </source>
</evidence>